<evidence type="ECO:0000256" key="2">
    <source>
        <dbReference type="ARBA" id="ARBA00022475"/>
    </source>
</evidence>
<evidence type="ECO:0000256" key="3">
    <source>
        <dbReference type="ARBA" id="ARBA00022692"/>
    </source>
</evidence>
<evidence type="ECO:0000313" key="9">
    <source>
        <dbReference type="Proteomes" id="UP000291469"/>
    </source>
</evidence>
<sequence>MARRDRAEPTTAELTAVRAALAAGAAPAAALAEATTSPGSGGQVALSGAASSARLGVPLAEAAERVPGDGAARLLVRALAVAERAGVGGVAAVDQVLGAVRDRSQLDRLLRVRTAQARVSARVLVLVPLGAWVLLTGLDPGSLGFYATPLGALAGVAAAALLATGWAWSARLVRRAATAGERADPLAPPVGRSRWGRGVAFATPVAFAGAALVGPLTGLAAGVGVAWGASRPVRADTPGARVGGGTAEACELVAIGLDAGLDPAGALDLTSDLVPPAAGPPLARAARRLRAGWSPAEAFEGGPLAPLGAVLDVGHRWGAGTAEPVRRLAADLRDERRAAAEEAVERVQVTLVFPTTLFTLPAFVLGVVPPVLWTAFGS</sequence>
<dbReference type="Pfam" id="PF00482">
    <property type="entry name" value="T2SSF"/>
    <property type="match status" value="1"/>
</dbReference>
<feature type="transmembrane region" description="Helical" evidence="6">
    <location>
        <begin position="119"/>
        <end position="138"/>
    </location>
</feature>
<dbReference type="EMBL" id="CP036402">
    <property type="protein sequence ID" value="QBI19388.1"/>
    <property type="molecule type" value="Genomic_DNA"/>
</dbReference>
<dbReference type="GO" id="GO:0005886">
    <property type="term" value="C:plasma membrane"/>
    <property type="evidence" value="ECO:0007669"/>
    <property type="project" value="UniProtKB-SubCell"/>
</dbReference>
<reference evidence="8 9" key="1">
    <citation type="submission" date="2019-01" db="EMBL/GenBank/DDBJ databases">
        <title>Egibacter rhizosphaerae EGI 80759T.</title>
        <authorList>
            <person name="Chen D.-D."/>
            <person name="Tian Y."/>
            <person name="Jiao J.-Y."/>
            <person name="Zhang X.-T."/>
            <person name="Zhang Y.-G."/>
            <person name="Zhang Y."/>
            <person name="Xiao M."/>
            <person name="Shu W.-S."/>
            <person name="Li W.-J."/>
        </authorList>
    </citation>
    <scope>NUCLEOTIDE SEQUENCE [LARGE SCALE GENOMIC DNA]</scope>
    <source>
        <strain evidence="8 9">EGI 80759</strain>
    </source>
</reference>
<evidence type="ECO:0000256" key="6">
    <source>
        <dbReference type="SAM" id="Phobius"/>
    </source>
</evidence>
<evidence type="ECO:0000256" key="5">
    <source>
        <dbReference type="ARBA" id="ARBA00023136"/>
    </source>
</evidence>
<evidence type="ECO:0000259" key="7">
    <source>
        <dbReference type="Pfam" id="PF00482"/>
    </source>
</evidence>
<dbReference type="PANTHER" id="PTHR35007:SF3">
    <property type="entry name" value="POSSIBLE CONSERVED ALANINE RICH MEMBRANE PROTEIN"/>
    <property type="match status" value="1"/>
</dbReference>
<keyword evidence="2" id="KW-1003">Cell membrane</keyword>
<dbReference type="AlphaFoldDB" id="A0A411YDV5"/>
<keyword evidence="4 6" id="KW-1133">Transmembrane helix</keyword>
<comment type="subcellular location">
    <subcellularLocation>
        <location evidence="1">Cell membrane</location>
        <topology evidence="1">Multi-pass membrane protein</topology>
    </subcellularLocation>
</comment>
<keyword evidence="3 6" id="KW-0812">Transmembrane</keyword>
<accession>A0A411YDV5</accession>
<dbReference type="PANTHER" id="PTHR35007">
    <property type="entry name" value="INTEGRAL MEMBRANE PROTEIN-RELATED"/>
    <property type="match status" value="1"/>
</dbReference>
<feature type="domain" description="Type II secretion system protein GspF" evidence="7">
    <location>
        <begin position="250"/>
        <end position="369"/>
    </location>
</feature>
<dbReference type="InterPro" id="IPR018076">
    <property type="entry name" value="T2SS_GspF_dom"/>
</dbReference>
<dbReference type="Proteomes" id="UP000291469">
    <property type="component" value="Chromosome"/>
</dbReference>
<dbReference type="KEGG" id="erz:ER308_07385"/>
<dbReference type="RefSeq" id="WP_131154385.1">
    <property type="nucleotide sequence ID" value="NZ_CP036402.1"/>
</dbReference>
<keyword evidence="5 6" id="KW-0472">Membrane</keyword>
<feature type="transmembrane region" description="Helical" evidence="6">
    <location>
        <begin position="144"/>
        <end position="168"/>
    </location>
</feature>
<name>A0A411YDV5_9ACTN</name>
<organism evidence="8 9">
    <name type="scientific">Egibacter rhizosphaerae</name>
    <dbReference type="NCBI Taxonomy" id="1670831"/>
    <lineage>
        <taxon>Bacteria</taxon>
        <taxon>Bacillati</taxon>
        <taxon>Actinomycetota</taxon>
        <taxon>Nitriliruptoria</taxon>
        <taxon>Egibacterales</taxon>
        <taxon>Egibacteraceae</taxon>
        <taxon>Egibacter</taxon>
    </lineage>
</organism>
<evidence type="ECO:0000256" key="1">
    <source>
        <dbReference type="ARBA" id="ARBA00004651"/>
    </source>
</evidence>
<keyword evidence="9" id="KW-1185">Reference proteome</keyword>
<feature type="transmembrane region" description="Helical" evidence="6">
    <location>
        <begin position="351"/>
        <end position="376"/>
    </location>
</feature>
<gene>
    <name evidence="8" type="ORF">ER308_07385</name>
</gene>
<proteinExistence type="predicted"/>
<protein>
    <recommendedName>
        <fullName evidence="7">Type II secretion system protein GspF domain-containing protein</fullName>
    </recommendedName>
</protein>
<evidence type="ECO:0000256" key="4">
    <source>
        <dbReference type="ARBA" id="ARBA00022989"/>
    </source>
</evidence>
<evidence type="ECO:0000313" key="8">
    <source>
        <dbReference type="EMBL" id="QBI19388.1"/>
    </source>
</evidence>